<name>A0A133UU52_9EURY</name>
<dbReference type="AlphaFoldDB" id="A0A133UU52"/>
<dbReference type="EMBL" id="LHXS01000005">
    <property type="protein sequence ID" value="KXA97679.1"/>
    <property type="molecule type" value="Genomic_DNA"/>
</dbReference>
<evidence type="ECO:0000313" key="2">
    <source>
        <dbReference type="Proteomes" id="UP000070414"/>
    </source>
</evidence>
<comment type="caution">
    <text evidence="1">The sequence shown here is derived from an EMBL/GenBank/DDBJ whole genome shotgun (WGS) entry which is preliminary data.</text>
</comment>
<dbReference type="Proteomes" id="UP000070414">
    <property type="component" value="Unassembled WGS sequence"/>
</dbReference>
<gene>
    <name evidence="1" type="ORF">AKJ38_00495</name>
</gene>
<protein>
    <submittedName>
        <fullName evidence="1">Uncharacterized protein</fullName>
    </submittedName>
</protein>
<evidence type="ECO:0000313" key="1">
    <source>
        <dbReference type="EMBL" id="KXA97679.1"/>
    </source>
</evidence>
<proteinExistence type="predicted"/>
<organism evidence="1 2">
    <name type="scientific">candidate division MSBL1 archaeon SCGC-AAA259I14</name>
    <dbReference type="NCBI Taxonomy" id="1698268"/>
    <lineage>
        <taxon>Archaea</taxon>
        <taxon>Methanobacteriati</taxon>
        <taxon>Methanobacteriota</taxon>
        <taxon>candidate division MSBL1</taxon>
    </lineage>
</organism>
<accession>A0A133UU52</accession>
<sequence>MEEAPLIQAQEKANQVRIAEPVETPFPTGSGSRGLYTPSSRIFRFPLSFSSGASRDGVDSPKF</sequence>
<keyword evidence="2" id="KW-1185">Reference proteome</keyword>
<reference evidence="1 2" key="1">
    <citation type="journal article" date="2016" name="Sci. Rep.">
        <title>Metabolic traits of an uncultured archaeal lineage -MSBL1- from brine pools of the Red Sea.</title>
        <authorList>
            <person name="Mwirichia R."/>
            <person name="Alam I."/>
            <person name="Rashid M."/>
            <person name="Vinu M."/>
            <person name="Ba-Alawi W."/>
            <person name="Anthony Kamau A."/>
            <person name="Kamanda Ngugi D."/>
            <person name="Goker M."/>
            <person name="Klenk H.P."/>
            <person name="Bajic V."/>
            <person name="Stingl U."/>
        </authorList>
    </citation>
    <scope>NUCLEOTIDE SEQUENCE [LARGE SCALE GENOMIC DNA]</scope>
    <source>
        <strain evidence="1">SCGC-AAA259I14</strain>
    </source>
</reference>